<dbReference type="Pfam" id="PF00395">
    <property type="entry name" value="SLH"/>
    <property type="match status" value="1"/>
</dbReference>
<comment type="caution">
    <text evidence="3">The sequence shown here is derived from an EMBL/GenBank/DDBJ whole genome shotgun (WGS) entry which is preliminary data.</text>
</comment>
<gene>
    <name evidence="3" type="ORF">KHX13_01805</name>
</gene>
<dbReference type="PROSITE" id="PS51272">
    <property type="entry name" value="SLH"/>
    <property type="match status" value="1"/>
</dbReference>
<dbReference type="InterPro" id="IPR023614">
    <property type="entry name" value="Porin_dom_sf"/>
</dbReference>
<dbReference type="InterPro" id="IPR051465">
    <property type="entry name" value="Cell_Envelope_Struct_Comp"/>
</dbReference>
<dbReference type="InterPro" id="IPR001119">
    <property type="entry name" value="SLH_dom"/>
</dbReference>
<dbReference type="PANTHER" id="PTHR43308">
    <property type="entry name" value="OUTER MEMBRANE PROTEIN ALPHA-RELATED"/>
    <property type="match status" value="1"/>
</dbReference>
<evidence type="ECO:0000256" key="1">
    <source>
        <dbReference type="SAM" id="SignalP"/>
    </source>
</evidence>
<keyword evidence="1" id="KW-0732">Signal</keyword>
<dbReference type="AlphaFoldDB" id="A0A943I426"/>
<dbReference type="Proteomes" id="UP000754226">
    <property type="component" value="Unassembled WGS sequence"/>
</dbReference>
<feature type="domain" description="SLH" evidence="2">
    <location>
        <begin position="21"/>
        <end position="84"/>
    </location>
</feature>
<reference evidence="3" key="1">
    <citation type="submission" date="2021-02" db="EMBL/GenBank/DDBJ databases">
        <title>Infant gut strain persistence is associated with maternal origin, phylogeny, and functional potential including surface adhesion and iron acquisition.</title>
        <authorList>
            <person name="Lou Y.C."/>
        </authorList>
    </citation>
    <scope>NUCLEOTIDE SEQUENCE</scope>
    <source>
        <strain evidence="3">L3_106_000M1_dasL3_106_000M1_concoct_15</strain>
    </source>
</reference>
<dbReference type="PANTHER" id="PTHR43308:SF1">
    <property type="entry name" value="OUTER MEMBRANE PROTEIN ALPHA"/>
    <property type="match status" value="1"/>
</dbReference>
<dbReference type="SUPFAM" id="SSF56935">
    <property type="entry name" value="Porins"/>
    <property type="match status" value="1"/>
</dbReference>
<protein>
    <submittedName>
        <fullName evidence="3">S-layer homology domain-containing protein</fullName>
    </submittedName>
</protein>
<feature type="signal peptide" evidence="1">
    <location>
        <begin position="1"/>
        <end position="21"/>
    </location>
</feature>
<evidence type="ECO:0000259" key="2">
    <source>
        <dbReference type="PROSITE" id="PS51272"/>
    </source>
</evidence>
<evidence type="ECO:0000313" key="3">
    <source>
        <dbReference type="EMBL" id="MBS5519066.1"/>
    </source>
</evidence>
<evidence type="ECO:0000313" key="4">
    <source>
        <dbReference type="Proteomes" id="UP000754226"/>
    </source>
</evidence>
<dbReference type="Gene3D" id="2.40.160.10">
    <property type="entry name" value="Porin"/>
    <property type="match status" value="1"/>
</dbReference>
<dbReference type="EMBL" id="JAGZCZ010000002">
    <property type="protein sequence ID" value="MBS5519066.1"/>
    <property type="molecule type" value="Genomic_DNA"/>
</dbReference>
<feature type="chain" id="PRO_5038133300" evidence="1">
    <location>
        <begin position="22"/>
        <end position="430"/>
    </location>
</feature>
<name>A0A943I426_9FIRM</name>
<accession>A0A943I426</accession>
<organism evidence="3 4">
    <name type="scientific">Acidaminococcus intestini</name>
    <dbReference type="NCBI Taxonomy" id="187327"/>
    <lineage>
        <taxon>Bacteria</taxon>
        <taxon>Bacillati</taxon>
        <taxon>Bacillota</taxon>
        <taxon>Negativicutes</taxon>
        <taxon>Acidaminococcales</taxon>
        <taxon>Acidaminococcaceae</taxon>
        <taxon>Acidaminococcus</taxon>
    </lineage>
</organism>
<sequence length="430" mass="46802">MKKSLVFAMTMALGVSATAFAANPFSDVPAGHWAYAAVAKLAAAGIVDGYPDGTYKGDRTMTRYEMAQIVAKALAKGAIGADDKLVGEFADELDNLGVRVAKLEKNADNVKITGAVKLRNEAYSGGAFDGEAKDSSYLRTDIFFTGEVNDNWHYTAMLRNVQKFRGDNESGDDDTDFQRAYLTGNIGVVDITAGRYNDFIADGNIYDTRVDGIKAVVPFGAAYLRAEYGKMANESTYGWQKKHYDDNDKLIADLSKSSKADDYWMAELGGTWGNFDLAANYLHVNDEKAMGLEGDNKIWTAAATYNSGKFSLGAMYLQGDDDLLTGTAKNYDDDGYVISMGWAGAKKSEAGSWGLYGKYYDQSAVTTIAHTMNGAYDAFGNKGFKGYMVGGNVTLAKNMVASVEYYDLKNKEGNDDKHARTLWSELAISF</sequence>
<proteinExistence type="predicted"/>